<dbReference type="PANTHER" id="PTHR11435:SF1">
    <property type="entry name" value="NADH-UBIQUINONE OXIDOREDUCTASE CHAIN 6"/>
    <property type="match status" value="1"/>
</dbReference>
<evidence type="ECO:0000256" key="13">
    <source>
        <dbReference type="ARBA" id="ARBA00023136"/>
    </source>
</evidence>
<keyword evidence="10 16" id="KW-1133">Transmembrane helix</keyword>
<feature type="transmembrane region" description="Helical" evidence="16">
    <location>
        <begin position="48"/>
        <end position="70"/>
    </location>
</feature>
<evidence type="ECO:0000256" key="5">
    <source>
        <dbReference type="ARBA" id="ARBA00022448"/>
    </source>
</evidence>
<keyword evidence="17" id="KW-0732">Signal</keyword>
<keyword evidence="11" id="KW-0520">NAD</keyword>
<evidence type="ECO:0000256" key="6">
    <source>
        <dbReference type="ARBA" id="ARBA00022660"/>
    </source>
</evidence>
<evidence type="ECO:0000256" key="3">
    <source>
        <dbReference type="ARBA" id="ARBA00012944"/>
    </source>
</evidence>
<reference evidence="18" key="1">
    <citation type="submission" date="2015-09" db="EMBL/GenBank/DDBJ databases">
        <title>Capturing the unknown biodiversity of arthropods in tropical forests using metagenomics.</title>
        <authorList>
            <person name="Andujar C."/>
            <person name="Creedy T.J."/>
            <person name="Garner B."/>
            <person name="Canty R."/>
            <person name="Warner H.B."/>
            <person name="Lipecki J."/>
            <person name="Crampton-Platt A."/>
            <person name="Gabrielli M."/>
            <person name="Croydon-Veleslavov I.A."/>
            <person name="Lim J.L."/>
            <person name="Linard B."/>
            <person name="Vogler A."/>
        </authorList>
    </citation>
    <scope>NUCLEOTIDE SEQUENCE</scope>
</reference>
<dbReference type="AlphaFoldDB" id="A0A126TFA8"/>
<evidence type="ECO:0000256" key="15">
    <source>
        <dbReference type="ARBA" id="ARBA00049551"/>
    </source>
</evidence>
<dbReference type="EMBL" id="KT696210">
    <property type="protein sequence ID" value="AML26199.1"/>
    <property type="molecule type" value="Genomic_DNA"/>
</dbReference>
<evidence type="ECO:0000256" key="1">
    <source>
        <dbReference type="ARBA" id="ARBA00004225"/>
    </source>
</evidence>
<keyword evidence="8" id="KW-1278">Translocase</keyword>
<evidence type="ECO:0000256" key="2">
    <source>
        <dbReference type="ARBA" id="ARBA00005698"/>
    </source>
</evidence>
<evidence type="ECO:0000256" key="8">
    <source>
        <dbReference type="ARBA" id="ARBA00022967"/>
    </source>
</evidence>
<dbReference type="EC" id="7.1.1.2" evidence="3"/>
<feature type="transmembrane region" description="Helical" evidence="16">
    <location>
        <begin position="136"/>
        <end position="157"/>
    </location>
</feature>
<feature type="chain" id="PRO_5007274575" description="NADH-ubiquinone oxidoreductase chain 6" evidence="17">
    <location>
        <begin position="26"/>
        <end position="167"/>
    </location>
</feature>
<comment type="similarity">
    <text evidence="2">Belongs to the complex I subunit 6 family.</text>
</comment>
<dbReference type="PANTHER" id="PTHR11435">
    <property type="entry name" value="NADH UBIQUINONE OXIDOREDUCTASE SUBUNIT ND6"/>
    <property type="match status" value="1"/>
</dbReference>
<keyword evidence="12 18" id="KW-0496">Mitochondrion</keyword>
<evidence type="ECO:0000256" key="17">
    <source>
        <dbReference type="SAM" id="SignalP"/>
    </source>
</evidence>
<sequence length="167" mass="19550">MMYAMTMMWMLSTIFMFMNHPLALGSILMLQTMTMTMMSGTLFMNFWFSYILFLIMVGGMLVMFMYMTSVASNEKFFMSKPYKTLLMMVIFLTSNIMIYLTDKMMLTTSKTSMHKMITSIDLMNNSLNKFFNTPNLILTIMLMLYMLLTLIAIVKITDKKMGPLRQK</sequence>
<geneLocation type="mitochondrion" evidence="18"/>
<evidence type="ECO:0000256" key="14">
    <source>
        <dbReference type="ARBA" id="ARBA00031019"/>
    </source>
</evidence>
<organism evidence="18">
    <name type="scientific">Scolytinae sp. BMNH 1274292</name>
    <dbReference type="NCBI Taxonomy" id="2558040"/>
    <lineage>
        <taxon>Eukaryota</taxon>
        <taxon>Metazoa</taxon>
        <taxon>Ecdysozoa</taxon>
        <taxon>Arthropoda</taxon>
        <taxon>Hexapoda</taxon>
        <taxon>Insecta</taxon>
        <taxon>Pterygota</taxon>
        <taxon>Neoptera</taxon>
        <taxon>Endopterygota</taxon>
        <taxon>Coleoptera</taxon>
        <taxon>Polyphaga</taxon>
        <taxon>Cucujiformia</taxon>
        <taxon>Curculionidae</taxon>
        <taxon>Scolytinae</taxon>
    </lineage>
</organism>
<protein>
    <recommendedName>
        <fullName evidence="4">NADH-ubiquinone oxidoreductase chain 6</fullName>
        <ecNumber evidence="3">7.1.1.2</ecNumber>
    </recommendedName>
    <alternativeName>
        <fullName evidence="14">NADH dehydrogenase subunit 6</fullName>
    </alternativeName>
</protein>
<feature type="signal peptide" evidence="17">
    <location>
        <begin position="1"/>
        <end position="25"/>
    </location>
</feature>
<evidence type="ECO:0000256" key="10">
    <source>
        <dbReference type="ARBA" id="ARBA00022989"/>
    </source>
</evidence>
<comment type="subcellular location">
    <subcellularLocation>
        <location evidence="1">Mitochondrion membrane</location>
        <topology evidence="1">Multi-pass membrane protein</topology>
    </subcellularLocation>
</comment>
<proteinExistence type="inferred from homology"/>
<evidence type="ECO:0000313" key="18">
    <source>
        <dbReference type="EMBL" id="AML26199.1"/>
    </source>
</evidence>
<evidence type="ECO:0000256" key="12">
    <source>
        <dbReference type="ARBA" id="ARBA00023128"/>
    </source>
</evidence>
<comment type="catalytic activity">
    <reaction evidence="15">
        <text>a ubiquinone + NADH + 5 H(+)(in) = a ubiquinol + NAD(+) + 4 H(+)(out)</text>
        <dbReference type="Rhea" id="RHEA:29091"/>
        <dbReference type="Rhea" id="RHEA-COMP:9565"/>
        <dbReference type="Rhea" id="RHEA-COMP:9566"/>
        <dbReference type="ChEBI" id="CHEBI:15378"/>
        <dbReference type="ChEBI" id="CHEBI:16389"/>
        <dbReference type="ChEBI" id="CHEBI:17976"/>
        <dbReference type="ChEBI" id="CHEBI:57540"/>
        <dbReference type="ChEBI" id="CHEBI:57945"/>
        <dbReference type="EC" id="7.1.1.2"/>
    </reaction>
</comment>
<keyword evidence="9" id="KW-0249">Electron transport</keyword>
<feature type="transmembrane region" description="Helical" evidence="16">
    <location>
        <begin position="82"/>
        <end position="100"/>
    </location>
</feature>
<name>A0A126TFA8_9CUCU</name>
<dbReference type="GO" id="GO:0031966">
    <property type="term" value="C:mitochondrial membrane"/>
    <property type="evidence" value="ECO:0007669"/>
    <property type="project" value="UniProtKB-SubCell"/>
</dbReference>
<evidence type="ECO:0000256" key="9">
    <source>
        <dbReference type="ARBA" id="ARBA00022982"/>
    </source>
</evidence>
<keyword evidence="6" id="KW-0679">Respiratory chain</keyword>
<gene>
    <name evidence="18" type="primary">ND6</name>
</gene>
<evidence type="ECO:0000256" key="7">
    <source>
        <dbReference type="ARBA" id="ARBA00022692"/>
    </source>
</evidence>
<keyword evidence="13 16" id="KW-0472">Membrane</keyword>
<evidence type="ECO:0000256" key="16">
    <source>
        <dbReference type="SAM" id="Phobius"/>
    </source>
</evidence>
<keyword evidence="5" id="KW-0813">Transport</keyword>
<evidence type="ECO:0000256" key="4">
    <source>
        <dbReference type="ARBA" id="ARBA00021095"/>
    </source>
</evidence>
<dbReference type="InterPro" id="IPR050269">
    <property type="entry name" value="ComplexI_Subunit6"/>
</dbReference>
<keyword evidence="7 16" id="KW-0812">Transmembrane</keyword>
<dbReference type="GO" id="GO:0008137">
    <property type="term" value="F:NADH dehydrogenase (ubiquinone) activity"/>
    <property type="evidence" value="ECO:0007669"/>
    <property type="project" value="UniProtKB-EC"/>
</dbReference>
<evidence type="ECO:0000256" key="11">
    <source>
        <dbReference type="ARBA" id="ARBA00023027"/>
    </source>
</evidence>
<accession>A0A126TFA8</accession>